<dbReference type="RefSeq" id="WP_169396025.1">
    <property type="nucleotide sequence ID" value="NZ_BAAAJH010000013.1"/>
</dbReference>
<reference evidence="2 3" key="1">
    <citation type="submission" date="2020-04" db="EMBL/GenBank/DDBJ databases">
        <authorList>
            <person name="Klaysubun C."/>
            <person name="Duangmal K."/>
            <person name="Lipun K."/>
        </authorList>
    </citation>
    <scope>NUCLEOTIDE SEQUENCE [LARGE SCALE GENOMIC DNA]</scope>
    <source>
        <strain evidence="2 3">JCM 11839</strain>
    </source>
</reference>
<keyword evidence="3" id="KW-1185">Reference proteome</keyword>
<name>A0ABX1RC42_9PSEU</name>
<sequence>MAHIRRIAPRPGVAAPARELPRAGRDLSVPGPVGPGDRHRVRVREDLDATVTGGYCEPRNIISLNPVGSQGREDQGVTKMIYTPNIEEPLASGYSPDCRTDPVTTP</sequence>
<feature type="region of interest" description="Disordered" evidence="1">
    <location>
        <begin position="1"/>
        <end position="39"/>
    </location>
</feature>
<gene>
    <name evidence="2" type="ORF">HF577_12770</name>
</gene>
<accession>A0ABX1RC42</accession>
<proteinExistence type="predicted"/>
<comment type="caution">
    <text evidence="2">The sequence shown here is derived from an EMBL/GenBank/DDBJ whole genome shotgun (WGS) entry which is preliminary data.</text>
</comment>
<dbReference type="Proteomes" id="UP001296706">
    <property type="component" value="Unassembled WGS sequence"/>
</dbReference>
<evidence type="ECO:0000313" key="2">
    <source>
        <dbReference type="EMBL" id="NMH77953.1"/>
    </source>
</evidence>
<evidence type="ECO:0000313" key="3">
    <source>
        <dbReference type="Proteomes" id="UP001296706"/>
    </source>
</evidence>
<protein>
    <submittedName>
        <fullName evidence="2">Uncharacterized protein</fullName>
    </submittedName>
</protein>
<evidence type="ECO:0000256" key="1">
    <source>
        <dbReference type="SAM" id="MobiDB-lite"/>
    </source>
</evidence>
<dbReference type="EMBL" id="JAAXKY010000033">
    <property type="protein sequence ID" value="NMH77953.1"/>
    <property type="molecule type" value="Genomic_DNA"/>
</dbReference>
<organism evidence="2 3">
    <name type="scientific">Pseudonocardia xinjiangensis</name>
    <dbReference type="NCBI Taxonomy" id="75289"/>
    <lineage>
        <taxon>Bacteria</taxon>
        <taxon>Bacillati</taxon>
        <taxon>Actinomycetota</taxon>
        <taxon>Actinomycetes</taxon>
        <taxon>Pseudonocardiales</taxon>
        <taxon>Pseudonocardiaceae</taxon>
        <taxon>Pseudonocardia</taxon>
    </lineage>
</organism>